<sequence>MGIYVGPPAKTSSSSFSSSSKPPAAAAPKQPDLNPKLVEMIEIMQEREAAEWAPIASGSGSEQAGSRDQDPFDGDLDFSVIAGEAELEEFDFEAFLNG</sequence>
<dbReference type="RefSeq" id="XP_033395402.1">
    <property type="nucleotide sequence ID" value="XM_033540871.1"/>
</dbReference>
<reference evidence="2" key="1">
    <citation type="journal article" date="2020" name="Stud. Mycol.">
        <title>101 Dothideomycetes genomes: a test case for predicting lifestyles and emergence of pathogens.</title>
        <authorList>
            <person name="Haridas S."/>
            <person name="Albert R."/>
            <person name="Binder M."/>
            <person name="Bloem J."/>
            <person name="Labutti K."/>
            <person name="Salamov A."/>
            <person name="Andreopoulos B."/>
            <person name="Baker S."/>
            <person name="Barry K."/>
            <person name="Bills G."/>
            <person name="Bluhm B."/>
            <person name="Cannon C."/>
            <person name="Castanera R."/>
            <person name="Culley D."/>
            <person name="Daum C."/>
            <person name="Ezra D."/>
            <person name="Gonzalez J."/>
            <person name="Henrissat B."/>
            <person name="Kuo A."/>
            <person name="Liang C."/>
            <person name="Lipzen A."/>
            <person name="Lutzoni F."/>
            <person name="Magnuson J."/>
            <person name="Mondo S."/>
            <person name="Nolan M."/>
            <person name="Ohm R."/>
            <person name="Pangilinan J."/>
            <person name="Park H.-J."/>
            <person name="Ramirez L."/>
            <person name="Alfaro M."/>
            <person name="Sun H."/>
            <person name="Tritt A."/>
            <person name="Yoshinaga Y."/>
            <person name="Zwiers L.-H."/>
            <person name="Turgeon B."/>
            <person name="Goodwin S."/>
            <person name="Spatafora J."/>
            <person name="Crous P."/>
            <person name="Grigoriev I."/>
        </authorList>
    </citation>
    <scope>NUCLEOTIDE SEQUENCE</scope>
    <source>
        <strain evidence="2">CBS 121167</strain>
    </source>
</reference>
<proteinExistence type="predicted"/>
<dbReference type="Proteomes" id="UP000799438">
    <property type="component" value="Unassembled WGS sequence"/>
</dbReference>
<evidence type="ECO:0000256" key="1">
    <source>
        <dbReference type="SAM" id="MobiDB-lite"/>
    </source>
</evidence>
<dbReference type="EMBL" id="ML995492">
    <property type="protein sequence ID" value="KAF2139689.1"/>
    <property type="molecule type" value="Genomic_DNA"/>
</dbReference>
<evidence type="ECO:0000313" key="3">
    <source>
        <dbReference type="Proteomes" id="UP000799438"/>
    </source>
</evidence>
<gene>
    <name evidence="2" type="ORF">K452DRAFT_289681</name>
</gene>
<organism evidence="2 3">
    <name type="scientific">Aplosporella prunicola CBS 121167</name>
    <dbReference type="NCBI Taxonomy" id="1176127"/>
    <lineage>
        <taxon>Eukaryota</taxon>
        <taxon>Fungi</taxon>
        <taxon>Dikarya</taxon>
        <taxon>Ascomycota</taxon>
        <taxon>Pezizomycotina</taxon>
        <taxon>Dothideomycetes</taxon>
        <taxon>Dothideomycetes incertae sedis</taxon>
        <taxon>Botryosphaeriales</taxon>
        <taxon>Aplosporellaceae</taxon>
        <taxon>Aplosporella</taxon>
    </lineage>
</organism>
<feature type="compositionally biased region" description="Low complexity" evidence="1">
    <location>
        <begin position="7"/>
        <end position="29"/>
    </location>
</feature>
<protein>
    <submittedName>
        <fullName evidence="2">Uncharacterized protein</fullName>
    </submittedName>
</protein>
<feature type="non-terminal residue" evidence="2">
    <location>
        <position position="98"/>
    </location>
</feature>
<feature type="region of interest" description="Disordered" evidence="1">
    <location>
        <begin position="1"/>
        <end position="34"/>
    </location>
</feature>
<name>A0A6A6B6F4_9PEZI</name>
<keyword evidence="3" id="KW-1185">Reference proteome</keyword>
<accession>A0A6A6B6F4</accession>
<evidence type="ECO:0000313" key="2">
    <source>
        <dbReference type="EMBL" id="KAF2139689.1"/>
    </source>
</evidence>
<feature type="region of interest" description="Disordered" evidence="1">
    <location>
        <begin position="49"/>
        <end position="76"/>
    </location>
</feature>
<dbReference type="GeneID" id="54298367"/>
<dbReference type="AlphaFoldDB" id="A0A6A6B6F4"/>